<evidence type="ECO:0000313" key="3">
    <source>
        <dbReference type="Proteomes" id="UP001201812"/>
    </source>
</evidence>
<comment type="caution">
    <text evidence="2">The sequence shown here is derived from an EMBL/GenBank/DDBJ whole genome shotgun (WGS) entry which is preliminary data.</text>
</comment>
<protein>
    <submittedName>
        <fullName evidence="2">Uncharacterized protein</fullName>
    </submittedName>
</protein>
<feature type="region of interest" description="Disordered" evidence="1">
    <location>
        <begin position="150"/>
        <end position="194"/>
    </location>
</feature>
<gene>
    <name evidence="2" type="ORF">DdX_21049</name>
</gene>
<evidence type="ECO:0000256" key="1">
    <source>
        <dbReference type="SAM" id="MobiDB-lite"/>
    </source>
</evidence>
<dbReference type="Proteomes" id="UP001201812">
    <property type="component" value="Unassembled WGS sequence"/>
</dbReference>
<feature type="region of interest" description="Disordered" evidence="1">
    <location>
        <begin position="1"/>
        <end position="128"/>
    </location>
</feature>
<feature type="compositionally biased region" description="Basic residues" evidence="1">
    <location>
        <begin position="150"/>
        <end position="167"/>
    </location>
</feature>
<dbReference type="EMBL" id="JAKKPZ010000715">
    <property type="protein sequence ID" value="KAI1692788.1"/>
    <property type="molecule type" value="Genomic_DNA"/>
</dbReference>
<organism evidence="2 3">
    <name type="scientific">Ditylenchus destructor</name>
    <dbReference type="NCBI Taxonomy" id="166010"/>
    <lineage>
        <taxon>Eukaryota</taxon>
        <taxon>Metazoa</taxon>
        <taxon>Ecdysozoa</taxon>
        <taxon>Nematoda</taxon>
        <taxon>Chromadorea</taxon>
        <taxon>Rhabditida</taxon>
        <taxon>Tylenchina</taxon>
        <taxon>Tylenchomorpha</taxon>
        <taxon>Sphaerularioidea</taxon>
        <taxon>Anguinidae</taxon>
        <taxon>Anguininae</taxon>
        <taxon>Ditylenchus</taxon>
    </lineage>
</organism>
<name>A0AAD4QW12_9BILA</name>
<accession>A0AAD4QW12</accession>
<evidence type="ECO:0000313" key="2">
    <source>
        <dbReference type="EMBL" id="KAI1692788.1"/>
    </source>
</evidence>
<reference evidence="2" key="1">
    <citation type="submission" date="2022-01" db="EMBL/GenBank/DDBJ databases">
        <title>Genome Sequence Resource for Two Populations of Ditylenchus destructor, the Migratory Endoparasitic Phytonematode.</title>
        <authorList>
            <person name="Zhang H."/>
            <person name="Lin R."/>
            <person name="Xie B."/>
        </authorList>
    </citation>
    <scope>NUCLEOTIDE SEQUENCE</scope>
    <source>
        <strain evidence="2">BazhouSP</strain>
    </source>
</reference>
<sequence>MVRARGRSGAARQDRRHDRQPAGDHRARGGVLHDPRRPADDRPREWRAGLSVADRRTAATRRSPHGGAGRQDGAAQLPPCLRDRREGDGRTQMGRLAGRGWGACPGRESGQASCEDRQPDASDPVGTPAQLWRGAQRLCAGRSDPCLHSPRRCAGRRGAASRRRQRQPRREERRARRQGRHRRRQALRGAGGDRAVRRSRPFLVLAGIHAASLPCAALAAGLDAARPAASAPERTEWETLLLAVMLNSARTGVLLTVLKLPDKSLLARASELRALRVQVDPRMVKDDLVALSAIPGLGFAYDEPSQTIALTIGEQSLDPYRIELGTGRRAFDAGQLRSTPGAIVNYAIYATQTRERTAVAGTAVSGA</sequence>
<dbReference type="AlphaFoldDB" id="A0AAD4QW12"/>
<keyword evidence="3" id="KW-1185">Reference proteome</keyword>
<feature type="compositionally biased region" description="Basic and acidic residues" evidence="1">
    <location>
        <begin position="12"/>
        <end position="57"/>
    </location>
</feature>
<feature type="compositionally biased region" description="Basic residues" evidence="1">
    <location>
        <begin position="175"/>
        <end position="186"/>
    </location>
</feature>
<proteinExistence type="predicted"/>